<dbReference type="OMA" id="GNAHYTH"/>
<evidence type="ECO:0000313" key="2">
    <source>
        <dbReference type="Proteomes" id="UP000596660"/>
    </source>
</evidence>
<reference evidence="1" key="2">
    <citation type="submission" date="2021-03" db="UniProtKB">
        <authorList>
            <consortium name="EnsemblPlants"/>
        </authorList>
    </citation>
    <scope>IDENTIFICATION</scope>
</reference>
<organism evidence="1 2">
    <name type="scientific">Chenopodium quinoa</name>
    <name type="common">Quinoa</name>
    <dbReference type="NCBI Taxonomy" id="63459"/>
    <lineage>
        <taxon>Eukaryota</taxon>
        <taxon>Viridiplantae</taxon>
        <taxon>Streptophyta</taxon>
        <taxon>Embryophyta</taxon>
        <taxon>Tracheophyta</taxon>
        <taxon>Spermatophyta</taxon>
        <taxon>Magnoliopsida</taxon>
        <taxon>eudicotyledons</taxon>
        <taxon>Gunneridae</taxon>
        <taxon>Pentapetalae</taxon>
        <taxon>Caryophyllales</taxon>
        <taxon>Chenopodiaceae</taxon>
        <taxon>Chenopodioideae</taxon>
        <taxon>Atripliceae</taxon>
        <taxon>Chenopodium</taxon>
    </lineage>
</organism>
<evidence type="ECO:0000313" key="1">
    <source>
        <dbReference type="EnsemblPlants" id="AUR62007299-RA:cds"/>
    </source>
</evidence>
<accession>A0A803L610</accession>
<reference evidence="1" key="1">
    <citation type="journal article" date="2017" name="Nature">
        <title>The genome of Chenopodium quinoa.</title>
        <authorList>
            <person name="Jarvis D.E."/>
            <person name="Ho Y.S."/>
            <person name="Lightfoot D.J."/>
            <person name="Schmoeckel S.M."/>
            <person name="Li B."/>
            <person name="Borm T.J.A."/>
            <person name="Ohyanagi H."/>
            <person name="Mineta K."/>
            <person name="Michell C.T."/>
            <person name="Saber N."/>
            <person name="Kharbatia N.M."/>
            <person name="Rupper R.R."/>
            <person name="Sharp A.R."/>
            <person name="Dally N."/>
            <person name="Boughton B.A."/>
            <person name="Woo Y.H."/>
            <person name="Gao G."/>
            <person name="Schijlen E.G.W.M."/>
            <person name="Guo X."/>
            <person name="Momin A.A."/>
            <person name="Negrao S."/>
            <person name="Al-Babili S."/>
            <person name="Gehring C."/>
            <person name="Roessner U."/>
            <person name="Jung C."/>
            <person name="Murphy K."/>
            <person name="Arold S.T."/>
            <person name="Gojobori T."/>
            <person name="van der Linden C.G."/>
            <person name="van Loo E.N."/>
            <person name="Jellen E.N."/>
            <person name="Maughan P.J."/>
            <person name="Tester M."/>
        </authorList>
    </citation>
    <scope>NUCLEOTIDE SEQUENCE [LARGE SCALE GENOMIC DNA]</scope>
    <source>
        <strain evidence="1">cv. PI 614886</strain>
    </source>
</reference>
<name>A0A803L610_CHEQI</name>
<keyword evidence="2" id="KW-1185">Reference proteome</keyword>
<protein>
    <submittedName>
        <fullName evidence="1">Uncharacterized protein</fullName>
    </submittedName>
</protein>
<proteinExistence type="predicted"/>
<dbReference type="EnsemblPlants" id="AUR62007299-RA">
    <property type="protein sequence ID" value="AUR62007299-RA:cds"/>
    <property type="gene ID" value="AUR62007299"/>
</dbReference>
<dbReference type="Gramene" id="AUR62007299-RA">
    <property type="protein sequence ID" value="AUR62007299-RA:cds"/>
    <property type="gene ID" value="AUR62007299"/>
</dbReference>
<sequence>MKFGNAHYTHQNVVVLASALLALKNAFPLFALTALTSSAFPFFRSARYSTVDEKPPPGKVVGKSSSFWSVIWWQKKPRREKVEAEMRRSKSVAVAGNNDVGVSKGKGWHFPSPMKVFRQSYSKTPKVVHERSPLHRG</sequence>
<dbReference type="AlphaFoldDB" id="A0A803L610"/>
<dbReference type="Proteomes" id="UP000596660">
    <property type="component" value="Unplaced"/>
</dbReference>